<dbReference type="AlphaFoldDB" id="T0Q7T6"/>
<feature type="signal peptide" evidence="1">
    <location>
        <begin position="1"/>
        <end position="18"/>
    </location>
</feature>
<evidence type="ECO:0000313" key="3">
    <source>
        <dbReference type="Proteomes" id="UP000030762"/>
    </source>
</evidence>
<protein>
    <submittedName>
        <fullName evidence="2">Uncharacterized protein</fullName>
    </submittedName>
</protein>
<dbReference type="RefSeq" id="XP_008617067.1">
    <property type="nucleotide sequence ID" value="XM_008618845.1"/>
</dbReference>
<evidence type="ECO:0000313" key="2">
    <source>
        <dbReference type="EMBL" id="EQC29515.1"/>
    </source>
</evidence>
<accession>T0Q7T6</accession>
<dbReference type="Proteomes" id="UP000030762">
    <property type="component" value="Unassembled WGS sequence"/>
</dbReference>
<dbReference type="OrthoDB" id="10327402at2759"/>
<gene>
    <name evidence="2" type="ORF">SDRG_12764</name>
</gene>
<keyword evidence="3" id="KW-1185">Reference proteome</keyword>
<dbReference type="VEuPathDB" id="FungiDB:SDRG_12764"/>
<reference evidence="2 3" key="1">
    <citation type="submission" date="2012-04" db="EMBL/GenBank/DDBJ databases">
        <title>The Genome Sequence of Saprolegnia declina VS20.</title>
        <authorList>
            <consortium name="The Broad Institute Genome Sequencing Platform"/>
            <person name="Russ C."/>
            <person name="Nusbaum C."/>
            <person name="Tyler B."/>
            <person name="van West P."/>
            <person name="Dieguez-Uribeondo J."/>
            <person name="de Bruijn I."/>
            <person name="Tripathy S."/>
            <person name="Jiang R."/>
            <person name="Young S.K."/>
            <person name="Zeng Q."/>
            <person name="Gargeya S."/>
            <person name="Fitzgerald M."/>
            <person name="Haas B."/>
            <person name="Abouelleil A."/>
            <person name="Alvarado L."/>
            <person name="Arachchi H.M."/>
            <person name="Berlin A."/>
            <person name="Chapman S.B."/>
            <person name="Goldberg J."/>
            <person name="Griggs A."/>
            <person name="Gujja S."/>
            <person name="Hansen M."/>
            <person name="Howarth C."/>
            <person name="Imamovic A."/>
            <person name="Larimer J."/>
            <person name="McCowen C."/>
            <person name="Montmayeur A."/>
            <person name="Murphy C."/>
            <person name="Neiman D."/>
            <person name="Pearson M."/>
            <person name="Priest M."/>
            <person name="Roberts A."/>
            <person name="Saif S."/>
            <person name="Shea T."/>
            <person name="Sisk P."/>
            <person name="Sykes S."/>
            <person name="Wortman J."/>
            <person name="Nusbaum C."/>
            <person name="Birren B."/>
        </authorList>
    </citation>
    <scope>NUCLEOTIDE SEQUENCE [LARGE SCALE GENOMIC DNA]</scope>
    <source>
        <strain evidence="2 3">VS20</strain>
    </source>
</reference>
<keyword evidence="1" id="KW-0732">Signal</keyword>
<evidence type="ECO:0000256" key="1">
    <source>
        <dbReference type="SAM" id="SignalP"/>
    </source>
</evidence>
<feature type="chain" id="PRO_5004569628" evidence="1">
    <location>
        <begin position="19"/>
        <end position="181"/>
    </location>
</feature>
<dbReference type="EMBL" id="JH767183">
    <property type="protein sequence ID" value="EQC29515.1"/>
    <property type="molecule type" value="Genomic_DNA"/>
</dbReference>
<organism evidence="2 3">
    <name type="scientific">Saprolegnia diclina (strain VS20)</name>
    <dbReference type="NCBI Taxonomy" id="1156394"/>
    <lineage>
        <taxon>Eukaryota</taxon>
        <taxon>Sar</taxon>
        <taxon>Stramenopiles</taxon>
        <taxon>Oomycota</taxon>
        <taxon>Saprolegniomycetes</taxon>
        <taxon>Saprolegniales</taxon>
        <taxon>Saprolegniaceae</taxon>
        <taxon>Saprolegnia</taxon>
    </lineage>
</organism>
<name>T0Q7T6_SAPDV</name>
<proteinExistence type="predicted"/>
<dbReference type="InParanoid" id="T0Q7T6"/>
<dbReference type="GeneID" id="19953491"/>
<sequence>MQLLGLYSLFSALECVHARLSALTPTACDIITSGDKFTLFSSRYGYWNFDSSIGVADKKSPTVLNAKLQPDGTSFWLKIDTTHYLAPNPDATAYFFRTVTAVADEAATNSAFGAGLVLSIRRWSCLPMGPNAIALIDSNGYSPKPTPYHSESDSPWPYLISASVDVLFGPSPEQTWIVDRV</sequence>
<dbReference type="OMA" id="PWPYLIS"/>